<name>A0AAD5U491_9FUNG</name>
<protein>
    <submittedName>
        <fullName evidence="2">Uncharacterized protein</fullName>
    </submittedName>
</protein>
<accession>A0AAD5U491</accession>
<gene>
    <name evidence="2" type="ORF">HK099_002392</name>
</gene>
<organism evidence="2 3">
    <name type="scientific">Clydaea vesicula</name>
    <dbReference type="NCBI Taxonomy" id="447962"/>
    <lineage>
        <taxon>Eukaryota</taxon>
        <taxon>Fungi</taxon>
        <taxon>Fungi incertae sedis</taxon>
        <taxon>Chytridiomycota</taxon>
        <taxon>Chytridiomycota incertae sedis</taxon>
        <taxon>Chytridiomycetes</taxon>
        <taxon>Lobulomycetales</taxon>
        <taxon>Lobulomycetaceae</taxon>
        <taxon>Clydaea</taxon>
    </lineage>
</organism>
<evidence type="ECO:0000313" key="2">
    <source>
        <dbReference type="EMBL" id="KAJ3222355.1"/>
    </source>
</evidence>
<evidence type="ECO:0000256" key="1">
    <source>
        <dbReference type="SAM" id="Coils"/>
    </source>
</evidence>
<dbReference type="Proteomes" id="UP001211065">
    <property type="component" value="Unassembled WGS sequence"/>
</dbReference>
<comment type="caution">
    <text evidence="2">The sequence shown here is derived from an EMBL/GenBank/DDBJ whole genome shotgun (WGS) entry which is preliminary data.</text>
</comment>
<feature type="coiled-coil region" evidence="1">
    <location>
        <begin position="20"/>
        <end position="50"/>
    </location>
</feature>
<sequence>MISLKLLQRPNSLLKSLTKVRLYAVNVKNLEKENDELKTTKISGKKVEEENDNSCMSDKVETLFFRIPRNVQKERLLELFRSFNLQENDLRVVEDKNITEVDGERIKKENTDLKPVFVDIKKKDQQDFVKKFNGYMLDNVKFDVTIIYKENLFD</sequence>
<evidence type="ECO:0000313" key="3">
    <source>
        <dbReference type="Proteomes" id="UP001211065"/>
    </source>
</evidence>
<proteinExistence type="predicted"/>
<keyword evidence="1" id="KW-0175">Coiled coil</keyword>
<dbReference type="EMBL" id="JADGJW010000179">
    <property type="protein sequence ID" value="KAJ3222355.1"/>
    <property type="molecule type" value="Genomic_DNA"/>
</dbReference>
<dbReference type="AlphaFoldDB" id="A0AAD5U491"/>
<keyword evidence="3" id="KW-1185">Reference proteome</keyword>
<reference evidence="2" key="1">
    <citation type="submission" date="2020-05" db="EMBL/GenBank/DDBJ databases">
        <title>Phylogenomic resolution of chytrid fungi.</title>
        <authorList>
            <person name="Stajich J.E."/>
            <person name="Amses K."/>
            <person name="Simmons R."/>
            <person name="Seto K."/>
            <person name="Myers J."/>
            <person name="Bonds A."/>
            <person name="Quandt C.A."/>
            <person name="Barry K."/>
            <person name="Liu P."/>
            <person name="Grigoriev I."/>
            <person name="Longcore J.E."/>
            <person name="James T.Y."/>
        </authorList>
    </citation>
    <scope>NUCLEOTIDE SEQUENCE</scope>
    <source>
        <strain evidence="2">JEL0476</strain>
    </source>
</reference>